<accession>A0A8J9SGX7</accession>
<evidence type="ECO:0008006" key="2">
    <source>
        <dbReference type="Google" id="ProtNLM"/>
    </source>
</evidence>
<dbReference type="Proteomes" id="UP000836788">
    <property type="component" value="Chromosome 5"/>
</dbReference>
<sequence length="359" mass="39360">MIELTALRPTLVGALLPMFCLVACCCEAFPVLPRVLFRPGSPPSQSIPALSASQLLEFVEPTTGVTVKLVGAMHYNPASIALAEETIRDLAVQGRLGSVVIESCDIRWNATMDTDPFLQKLLQSEIRAAHDIALAYQRPLVLGDQRINITTRELGAGLKETLTQLLDPVQGWRAFWGNVTTARRDAIPVGDGFLSAFAFLDPMLLLAAPVSLAKYPLSYVAKAPVTSIAILSLLFFADSAYAVPVDDMTTTDWVGELTGAALETAFFARVFLKELLADRNPILAQNILAQCRYYSPTPDLPIWRRLFHGNAKFDSRRDQCVYAEDSVLPRYENSGKVVVAVLGLAHCNGIKKLLEEQRV</sequence>
<dbReference type="AlphaFoldDB" id="A0A8J9SGX7"/>
<dbReference type="PANTHER" id="PTHR21530">
    <property type="entry name" value="PHEROMONE SHUTDOWN PROTEIN"/>
    <property type="match status" value="1"/>
</dbReference>
<evidence type="ECO:0000313" key="1">
    <source>
        <dbReference type="EMBL" id="CAG9290457.1"/>
    </source>
</evidence>
<proteinExistence type="predicted"/>
<reference evidence="1" key="1">
    <citation type="submission" date="2022-02" db="EMBL/GenBank/DDBJ databases">
        <authorList>
            <person name="Giguere J D."/>
        </authorList>
    </citation>
    <scope>NUCLEOTIDE SEQUENCE</scope>
    <source>
        <strain evidence="1">CCAP 1055/1</strain>
    </source>
</reference>
<dbReference type="EMBL" id="OU594946">
    <property type="protein sequence ID" value="CAG9290457.1"/>
    <property type="molecule type" value="Genomic_DNA"/>
</dbReference>
<name>A0A8J9SGX7_PHATR</name>
<organism evidence="1">
    <name type="scientific">Phaeodactylum tricornutum</name>
    <name type="common">Diatom</name>
    <dbReference type="NCBI Taxonomy" id="2850"/>
    <lineage>
        <taxon>Eukaryota</taxon>
        <taxon>Sar</taxon>
        <taxon>Stramenopiles</taxon>
        <taxon>Ochrophyta</taxon>
        <taxon>Bacillariophyta</taxon>
        <taxon>Bacillariophyceae</taxon>
        <taxon>Bacillariophycidae</taxon>
        <taxon>Naviculales</taxon>
        <taxon>Phaeodactylaceae</taxon>
        <taxon>Phaeodactylum</taxon>
    </lineage>
</organism>
<protein>
    <recommendedName>
        <fullName evidence="2">TraB family protein</fullName>
    </recommendedName>
</protein>
<dbReference type="InterPro" id="IPR046345">
    <property type="entry name" value="TraB_PrgY-like"/>
</dbReference>
<gene>
    <name evidence="1" type="ORF">PTTT1_LOCUS44869</name>
</gene>
<dbReference type="PANTHER" id="PTHR21530:SF7">
    <property type="entry name" value="TRAB DOMAIN-CONTAINING PROTEIN"/>
    <property type="match status" value="1"/>
</dbReference>